<reference evidence="2 3" key="1">
    <citation type="submission" date="2019-03" db="EMBL/GenBank/DDBJ databases">
        <title>Draft genome sequences of novel Actinobacteria.</title>
        <authorList>
            <person name="Sahin N."/>
            <person name="Ay H."/>
            <person name="Saygin H."/>
        </authorList>
    </citation>
    <scope>NUCLEOTIDE SEQUENCE [LARGE SCALE GENOMIC DNA]</scope>
    <source>
        <strain evidence="2 3">JCM 13523</strain>
    </source>
</reference>
<feature type="compositionally biased region" description="Basic residues" evidence="1">
    <location>
        <begin position="157"/>
        <end position="166"/>
    </location>
</feature>
<dbReference type="RefSeq" id="WP_132165418.1">
    <property type="nucleotide sequence ID" value="NZ_SMKX01000007.1"/>
</dbReference>
<evidence type="ECO:0000256" key="1">
    <source>
        <dbReference type="SAM" id="MobiDB-lite"/>
    </source>
</evidence>
<feature type="compositionally biased region" description="Basic and acidic residues" evidence="1">
    <location>
        <begin position="62"/>
        <end position="96"/>
    </location>
</feature>
<feature type="compositionally biased region" description="Basic and acidic residues" evidence="1">
    <location>
        <begin position="111"/>
        <end position="135"/>
    </location>
</feature>
<feature type="region of interest" description="Disordered" evidence="1">
    <location>
        <begin position="57"/>
        <end position="175"/>
    </location>
</feature>
<organism evidence="2 3">
    <name type="scientific">Kribbella antibiotica</name>
    <dbReference type="NCBI Taxonomy" id="190195"/>
    <lineage>
        <taxon>Bacteria</taxon>
        <taxon>Bacillati</taxon>
        <taxon>Actinomycetota</taxon>
        <taxon>Actinomycetes</taxon>
        <taxon>Propionibacteriales</taxon>
        <taxon>Kribbellaceae</taxon>
        <taxon>Kribbella</taxon>
    </lineage>
</organism>
<gene>
    <name evidence="2" type="ORF">E1263_03880</name>
</gene>
<accession>A0A4V6PEA3</accession>
<name>A0A4V6PEA3_9ACTN</name>
<dbReference type="OrthoDB" id="3827756at2"/>
<comment type="caution">
    <text evidence="2">The sequence shown here is derived from an EMBL/GenBank/DDBJ whole genome shotgun (WGS) entry which is preliminary data.</text>
</comment>
<proteinExistence type="predicted"/>
<protein>
    <submittedName>
        <fullName evidence="2">Uncharacterized protein</fullName>
    </submittedName>
</protein>
<feature type="region of interest" description="Disordered" evidence="1">
    <location>
        <begin position="1"/>
        <end position="44"/>
    </location>
</feature>
<dbReference type="EMBL" id="SMKX01000007">
    <property type="protein sequence ID" value="TDD62307.1"/>
    <property type="molecule type" value="Genomic_DNA"/>
</dbReference>
<sequence>MADKDDELVEDREAAELNEEELERAAGEERELEEIRNRRETLDATAETAEAIRLAEANEAAGARHRELADGERRQARSDHAHGNHLLDESAARPDEPGADATAAAGRRYQRAGDREDRAASYDDRVADRYADASRDQAPASDAARRPAQPPEARKFVQPRKAKKREKNTGLDLDL</sequence>
<keyword evidence="3" id="KW-1185">Reference proteome</keyword>
<feature type="compositionally biased region" description="Acidic residues" evidence="1">
    <location>
        <begin position="1"/>
        <end position="10"/>
    </location>
</feature>
<feature type="compositionally biased region" description="Basic and acidic residues" evidence="1">
    <location>
        <begin position="23"/>
        <end position="42"/>
    </location>
</feature>
<evidence type="ECO:0000313" key="3">
    <source>
        <dbReference type="Proteomes" id="UP000295124"/>
    </source>
</evidence>
<dbReference type="AlphaFoldDB" id="A0A4V6PEA3"/>
<evidence type="ECO:0000313" key="2">
    <source>
        <dbReference type="EMBL" id="TDD62307.1"/>
    </source>
</evidence>
<dbReference type="Proteomes" id="UP000295124">
    <property type="component" value="Unassembled WGS sequence"/>
</dbReference>